<dbReference type="Pfam" id="PF13581">
    <property type="entry name" value="HATPase_c_2"/>
    <property type="match status" value="1"/>
</dbReference>
<organism evidence="3 4">
    <name type="scientific">Couchioplanes caeruleus subsp. caeruleus</name>
    <dbReference type="NCBI Taxonomy" id="56427"/>
    <lineage>
        <taxon>Bacteria</taxon>
        <taxon>Bacillati</taxon>
        <taxon>Actinomycetota</taxon>
        <taxon>Actinomycetes</taxon>
        <taxon>Micromonosporales</taxon>
        <taxon>Micromonosporaceae</taxon>
        <taxon>Couchioplanes</taxon>
    </lineage>
</organism>
<keyword evidence="1" id="KW-0723">Serine/threonine-protein kinase</keyword>
<dbReference type="Gene3D" id="3.30.565.10">
    <property type="entry name" value="Histidine kinase-like ATPase, C-terminal domain"/>
    <property type="match status" value="1"/>
</dbReference>
<keyword evidence="4" id="KW-1185">Reference proteome</keyword>
<evidence type="ECO:0000256" key="1">
    <source>
        <dbReference type="ARBA" id="ARBA00022527"/>
    </source>
</evidence>
<dbReference type="InterPro" id="IPR003594">
    <property type="entry name" value="HATPase_dom"/>
</dbReference>
<dbReference type="EMBL" id="MEIA01000016">
    <property type="protein sequence ID" value="OJF15506.1"/>
    <property type="molecule type" value="Genomic_DNA"/>
</dbReference>
<feature type="domain" description="Histidine kinase/HSP90-like ATPase" evidence="2">
    <location>
        <begin position="22"/>
        <end position="134"/>
    </location>
</feature>
<keyword evidence="1" id="KW-0808">Transferase</keyword>
<dbReference type="SUPFAM" id="SSF55874">
    <property type="entry name" value="ATPase domain of HSP90 chaperone/DNA topoisomerase II/histidine kinase"/>
    <property type="match status" value="1"/>
</dbReference>
<dbReference type="InterPro" id="IPR036890">
    <property type="entry name" value="HATPase_C_sf"/>
</dbReference>
<evidence type="ECO:0000313" key="3">
    <source>
        <dbReference type="EMBL" id="OJF15506.1"/>
    </source>
</evidence>
<comment type="caution">
    <text evidence="3">The sequence shown here is derived from an EMBL/GenBank/DDBJ whole genome shotgun (WGS) entry which is preliminary data.</text>
</comment>
<dbReference type="GO" id="GO:0004674">
    <property type="term" value="F:protein serine/threonine kinase activity"/>
    <property type="evidence" value="ECO:0007669"/>
    <property type="project" value="UniProtKB-KW"/>
</dbReference>
<dbReference type="PANTHER" id="PTHR35526">
    <property type="entry name" value="ANTI-SIGMA-F FACTOR RSBW-RELATED"/>
    <property type="match status" value="1"/>
</dbReference>
<gene>
    <name evidence="3" type="ORF">BG844_03965</name>
</gene>
<protein>
    <submittedName>
        <fullName evidence="3">Anti-sigma regulatory factor</fullName>
    </submittedName>
</protein>
<dbReference type="Proteomes" id="UP000182486">
    <property type="component" value="Unassembled WGS sequence"/>
</dbReference>
<proteinExistence type="predicted"/>
<dbReference type="PANTHER" id="PTHR35526:SF3">
    <property type="entry name" value="ANTI-SIGMA-F FACTOR RSBW"/>
    <property type="match status" value="1"/>
</dbReference>
<dbReference type="AlphaFoldDB" id="A0A1K0GE47"/>
<dbReference type="InterPro" id="IPR050267">
    <property type="entry name" value="Anti-sigma-factor_SerPK"/>
</dbReference>
<name>A0A1K0GE47_9ACTN</name>
<reference evidence="3 4" key="1">
    <citation type="submission" date="2016-09" db="EMBL/GenBank/DDBJ databases">
        <title>Couchioplanes caeruleus draft genome sequence.</title>
        <authorList>
            <person name="Sheehan J."/>
            <person name="Caffrey P."/>
        </authorList>
    </citation>
    <scope>NUCLEOTIDE SEQUENCE [LARGE SCALE GENOMIC DNA]</scope>
    <source>
        <strain evidence="3 4">DSM 43634</strain>
    </source>
</reference>
<accession>A0A1K0GE47</accession>
<evidence type="ECO:0000259" key="2">
    <source>
        <dbReference type="Pfam" id="PF13581"/>
    </source>
</evidence>
<evidence type="ECO:0000313" key="4">
    <source>
        <dbReference type="Proteomes" id="UP000182486"/>
    </source>
</evidence>
<dbReference type="RefSeq" id="WP_071803363.1">
    <property type="nucleotide sequence ID" value="NZ_MEIA01000016.1"/>
</dbReference>
<keyword evidence="1" id="KW-0418">Kinase</keyword>
<dbReference type="CDD" id="cd16936">
    <property type="entry name" value="HATPase_RsbW-like"/>
    <property type="match status" value="1"/>
</dbReference>
<sequence length="142" mass="15538">MAFISAQSPPRTIEIQRWVLDSPTQLRTLRASLHKAITGQVLAEGEALDEVPEKVVLVATELATNALRHGLPPTIVRLGRAGDRFVLDVADHSPDAPPEYQAGRPLGHGGLGLQFAKQFSLEIGWYVEDDTKHVWAEFPVPA</sequence>